<sequence>MSYLEEAIHMNISSITVKLNGIVKTCNNEINN</sequence>
<evidence type="ECO:0000313" key="2">
    <source>
        <dbReference type="WBParaSite" id="Hba_05447"/>
    </source>
</evidence>
<protein>
    <submittedName>
        <fullName evidence="2">Uncharacterized protein</fullName>
    </submittedName>
</protein>
<evidence type="ECO:0000313" key="1">
    <source>
        <dbReference type="Proteomes" id="UP000095283"/>
    </source>
</evidence>
<organism evidence="1 2">
    <name type="scientific">Heterorhabditis bacteriophora</name>
    <name type="common">Entomopathogenic nematode worm</name>
    <dbReference type="NCBI Taxonomy" id="37862"/>
    <lineage>
        <taxon>Eukaryota</taxon>
        <taxon>Metazoa</taxon>
        <taxon>Ecdysozoa</taxon>
        <taxon>Nematoda</taxon>
        <taxon>Chromadorea</taxon>
        <taxon>Rhabditida</taxon>
        <taxon>Rhabditina</taxon>
        <taxon>Rhabditomorpha</taxon>
        <taxon>Strongyloidea</taxon>
        <taxon>Heterorhabditidae</taxon>
        <taxon>Heterorhabditis</taxon>
    </lineage>
</organism>
<dbReference type="Proteomes" id="UP000095283">
    <property type="component" value="Unplaced"/>
</dbReference>
<proteinExistence type="predicted"/>
<name>A0A1I7WKF5_HETBA</name>
<dbReference type="AlphaFoldDB" id="A0A1I7WKF5"/>
<dbReference type="WBParaSite" id="Hba_05447">
    <property type="protein sequence ID" value="Hba_05447"/>
    <property type="gene ID" value="Hba_05447"/>
</dbReference>
<accession>A0A1I7WKF5</accession>
<keyword evidence="1" id="KW-1185">Reference proteome</keyword>
<reference evidence="2" key="1">
    <citation type="submission" date="2016-11" db="UniProtKB">
        <authorList>
            <consortium name="WormBaseParasite"/>
        </authorList>
    </citation>
    <scope>IDENTIFICATION</scope>
</reference>